<feature type="compositionally biased region" description="Basic and acidic residues" evidence="1">
    <location>
        <begin position="169"/>
        <end position="178"/>
    </location>
</feature>
<feature type="region of interest" description="Disordered" evidence="1">
    <location>
        <begin position="156"/>
        <end position="178"/>
    </location>
</feature>
<feature type="compositionally biased region" description="Basic and acidic residues" evidence="1">
    <location>
        <begin position="1"/>
        <end position="14"/>
    </location>
</feature>
<keyword evidence="3" id="KW-1185">Reference proteome</keyword>
<gene>
    <name evidence="2" type="ORF">F511_42891</name>
</gene>
<proteinExistence type="predicted"/>
<sequence>MMKTLRERRADPEGASRSLHPSKGKKKASEGQERRKKHRHEEKTKESARATVSKCPISKPRGTTGKALEQQSTEAPYVLLDTSAISFVAKPSGSVSLDFVRRLVPDQDFDLVKSVPNLAALEAASLHFMQVPGQFRDNGYSEEEHHALFLDVEKALADMPEDEDSEEGSSGREEAPTA</sequence>
<dbReference type="Proteomes" id="UP000250235">
    <property type="component" value="Unassembled WGS sequence"/>
</dbReference>
<dbReference type="AlphaFoldDB" id="A0A2Z7D210"/>
<feature type="region of interest" description="Disordered" evidence="1">
    <location>
        <begin position="1"/>
        <end position="69"/>
    </location>
</feature>
<dbReference type="EMBL" id="KQ990875">
    <property type="protein sequence ID" value="KZV52727.1"/>
    <property type="molecule type" value="Genomic_DNA"/>
</dbReference>
<accession>A0A2Z7D210</accession>
<evidence type="ECO:0000313" key="2">
    <source>
        <dbReference type="EMBL" id="KZV52727.1"/>
    </source>
</evidence>
<name>A0A2Z7D210_9LAMI</name>
<evidence type="ECO:0000313" key="3">
    <source>
        <dbReference type="Proteomes" id="UP000250235"/>
    </source>
</evidence>
<protein>
    <submittedName>
        <fullName evidence="2">Uncharacterized protein</fullName>
    </submittedName>
</protein>
<evidence type="ECO:0000256" key="1">
    <source>
        <dbReference type="SAM" id="MobiDB-lite"/>
    </source>
</evidence>
<reference evidence="2 3" key="1">
    <citation type="journal article" date="2015" name="Proc. Natl. Acad. Sci. U.S.A.">
        <title>The resurrection genome of Boea hygrometrica: A blueprint for survival of dehydration.</title>
        <authorList>
            <person name="Xiao L."/>
            <person name="Yang G."/>
            <person name="Zhang L."/>
            <person name="Yang X."/>
            <person name="Zhao S."/>
            <person name="Ji Z."/>
            <person name="Zhou Q."/>
            <person name="Hu M."/>
            <person name="Wang Y."/>
            <person name="Chen M."/>
            <person name="Xu Y."/>
            <person name="Jin H."/>
            <person name="Xiao X."/>
            <person name="Hu G."/>
            <person name="Bao F."/>
            <person name="Hu Y."/>
            <person name="Wan P."/>
            <person name="Li L."/>
            <person name="Deng X."/>
            <person name="Kuang T."/>
            <person name="Xiang C."/>
            <person name="Zhu J.K."/>
            <person name="Oliver M.J."/>
            <person name="He Y."/>
        </authorList>
    </citation>
    <scope>NUCLEOTIDE SEQUENCE [LARGE SCALE GENOMIC DNA]</scope>
    <source>
        <strain evidence="3">cv. XS01</strain>
    </source>
</reference>
<organism evidence="2 3">
    <name type="scientific">Dorcoceras hygrometricum</name>
    <dbReference type="NCBI Taxonomy" id="472368"/>
    <lineage>
        <taxon>Eukaryota</taxon>
        <taxon>Viridiplantae</taxon>
        <taxon>Streptophyta</taxon>
        <taxon>Embryophyta</taxon>
        <taxon>Tracheophyta</taxon>
        <taxon>Spermatophyta</taxon>
        <taxon>Magnoliopsida</taxon>
        <taxon>eudicotyledons</taxon>
        <taxon>Gunneridae</taxon>
        <taxon>Pentapetalae</taxon>
        <taxon>asterids</taxon>
        <taxon>lamiids</taxon>
        <taxon>Lamiales</taxon>
        <taxon>Gesneriaceae</taxon>
        <taxon>Didymocarpoideae</taxon>
        <taxon>Trichosporeae</taxon>
        <taxon>Loxocarpinae</taxon>
        <taxon>Dorcoceras</taxon>
    </lineage>
</organism>